<feature type="chain" id="PRO_5045887103" evidence="2">
    <location>
        <begin position="19"/>
        <end position="333"/>
    </location>
</feature>
<evidence type="ECO:0000256" key="1">
    <source>
        <dbReference type="SAM" id="MobiDB-lite"/>
    </source>
</evidence>
<dbReference type="Gene3D" id="3.40.50.10610">
    <property type="entry name" value="ABC-type transport auxiliary lipoprotein component"/>
    <property type="match status" value="1"/>
</dbReference>
<name>A0ABV5HX81_9RHOB</name>
<dbReference type="Pfam" id="PF03783">
    <property type="entry name" value="CsgG"/>
    <property type="match status" value="1"/>
</dbReference>
<accession>A0ABV5HX81</accession>
<keyword evidence="4" id="KW-1185">Reference proteome</keyword>
<comment type="caution">
    <text evidence="3">The sequence shown here is derived from an EMBL/GenBank/DDBJ whole genome shotgun (WGS) entry which is preliminary data.</text>
</comment>
<proteinExistence type="predicted"/>
<feature type="signal peptide" evidence="2">
    <location>
        <begin position="1"/>
        <end position="18"/>
    </location>
</feature>
<dbReference type="Proteomes" id="UP001589670">
    <property type="component" value="Unassembled WGS sequence"/>
</dbReference>
<keyword evidence="2" id="KW-0732">Signal</keyword>
<evidence type="ECO:0000256" key="2">
    <source>
        <dbReference type="SAM" id="SignalP"/>
    </source>
</evidence>
<dbReference type="EMBL" id="JBHMEC010000008">
    <property type="protein sequence ID" value="MFB9149024.1"/>
    <property type="molecule type" value="Genomic_DNA"/>
</dbReference>
<gene>
    <name evidence="3" type="ORF">ACFFU4_04585</name>
</gene>
<reference evidence="3 4" key="1">
    <citation type="submission" date="2024-09" db="EMBL/GenBank/DDBJ databases">
        <authorList>
            <person name="Sun Q."/>
            <person name="Mori K."/>
        </authorList>
    </citation>
    <scope>NUCLEOTIDE SEQUENCE [LARGE SCALE GENOMIC DNA]</scope>
    <source>
        <strain evidence="3 4">CECT 9424</strain>
    </source>
</reference>
<evidence type="ECO:0000313" key="4">
    <source>
        <dbReference type="Proteomes" id="UP001589670"/>
    </source>
</evidence>
<organism evidence="3 4">
    <name type="scientific">Roseovarius ramblicola</name>
    <dbReference type="NCBI Taxonomy" id="2022336"/>
    <lineage>
        <taxon>Bacteria</taxon>
        <taxon>Pseudomonadati</taxon>
        <taxon>Pseudomonadota</taxon>
        <taxon>Alphaproteobacteria</taxon>
        <taxon>Rhodobacterales</taxon>
        <taxon>Roseobacteraceae</taxon>
        <taxon>Roseovarius</taxon>
    </lineage>
</organism>
<evidence type="ECO:0000313" key="3">
    <source>
        <dbReference type="EMBL" id="MFB9149024.1"/>
    </source>
</evidence>
<dbReference type="PROSITE" id="PS51257">
    <property type="entry name" value="PROKAR_LIPOPROTEIN"/>
    <property type="match status" value="1"/>
</dbReference>
<dbReference type="RefSeq" id="WP_377067507.1">
    <property type="nucleotide sequence ID" value="NZ_JBHMEC010000008.1"/>
</dbReference>
<dbReference type="InterPro" id="IPR005534">
    <property type="entry name" value="Curli_assmbl/transp-comp_CsgG"/>
</dbReference>
<sequence>MYIKFKAALLMVPFLATACAIPPEMRREVINEGDVPVVLSSEPTRNRTPLTAKLECYGDRLYAHGDGNTSIAVGNIRDYTGKASDLEGLLITQGGALMAYTALGNMTPGLTIYERFDTSVADAELNYLSKRQLGDGRMHEAPDAQGGNSERVPWKPYYGGSVLQSDYYIVGGITEVNYNIQSGGAELFVDQVGGKGRIFTMNVGIDLRIVGTQTLKVYDTVSIQKQVSGYEVEASVFRFFDSDLWDVNAGAKNQEPLQLAVRMAIEEAVLDLVQTVTGVSEGDCQPSVPLVEADEYVGGKGDKVGKSPVAPAGAVPTAAPAEGELGAKGDSDV</sequence>
<feature type="compositionally biased region" description="Low complexity" evidence="1">
    <location>
        <begin position="308"/>
        <end position="324"/>
    </location>
</feature>
<protein>
    <submittedName>
        <fullName evidence="3">CsgG/HfaB family protein</fullName>
    </submittedName>
</protein>
<feature type="region of interest" description="Disordered" evidence="1">
    <location>
        <begin position="299"/>
        <end position="333"/>
    </location>
</feature>